<dbReference type="PANTHER" id="PTHR33371">
    <property type="entry name" value="INTERMEMBRANE PHOSPHOLIPID TRANSPORT SYSTEM BINDING PROTEIN MLAD-RELATED"/>
    <property type="match status" value="1"/>
</dbReference>
<evidence type="ECO:0000313" key="2">
    <source>
        <dbReference type="EMBL" id="MFD1248919.1"/>
    </source>
</evidence>
<dbReference type="RefSeq" id="WP_367917219.1">
    <property type="nucleotide sequence ID" value="NZ_BAABAC010000003.1"/>
</dbReference>
<dbReference type="Pfam" id="PF02470">
    <property type="entry name" value="MlaD"/>
    <property type="match status" value="1"/>
</dbReference>
<name>A0ABW3W141_9ACTN</name>
<accession>A0ABW3W141</accession>
<dbReference type="Proteomes" id="UP001597229">
    <property type="component" value="Unassembled WGS sequence"/>
</dbReference>
<dbReference type="InterPro" id="IPR005693">
    <property type="entry name" value="Mce"/>
</dbReference>
<sequence>MRASMRRTAPVLVAGLALSGCSLSLQDMPKPGGLEGDTYSVTASFADVLNLPANAEVRDGARIVGEVGAMRVDGYQAEVELRLLDGVRVPRGTTVEVRFDNPLGDQYIEVHRPPDGTGGPPLVDGDRIAAADTAAAPTVEDTLGAFATVLTGGGIGDLHAISRELNAVFDGNQPQIRQLLGRLEKSATLLAGGLGPIDRALDQVSLLVKRLDGGSDVLVQGIKRIAPAMGLLADLNKEFATLLHGLDDFAAAGNQVIARSGKQTVRALKRLAPVVQQIVDSRALISPVIRNVRALADQVPGVTRYGYARVSLTAQIDFSSAPSTASGTVRGRPVATSLMTALGPIERSRP</sequence>
<evidence type="ECO:0000259" key="1">
    <source>
        <dbReference type="Pfam" id="PF02470"/>
    </source>
</evidence>
<reference evidence="3" key="1">
    <citation type="journal article" date="2019" name="Int. J. Syst. Evol. Microbiol.">
        <title>The Global Catalogue of Microorganisms (GCM) 10K type strain sequencing project: providing services to taxonomists for standard genome sequencing and annotation.</title>
        <authorList>
            <consortium name="The Broad Institute Genomics Platform"/>
            <consortium name="The Broad Institute Genome Sequencing Center for Infectious Disease"/>
            <person name="Wu L."/>
            <person name="Ma J."/>
        </authorList>
    </citation>
    <scope>NUCLEOTIDE SEQUENCE [LARGE SCALE GENOMIC DNA]</scope>
    <source>
        <strain evidence="3">CCUG 52478</strain>
    </source>
</reference>
<organism evidence="2 3">
    <name type="scientific">Nocardioides ginsengisoli</name>
    <dbReference type="NCBI Taxonomy" id="363868"/>
    <lineage>
        <taxon>Bacteria</taxon>
        <taxon>Bacillati</taxon>
        <taxon>Actinomycetota</taxon>
        <taxon>Actinomycetes</taxon>
        <taxon>Propionibacteriales</taxon>
        <taxon>Nocardioidaceae</taxon>
        <taxon>Nocardioides</taxon>
    </lineage>
</organism>
<protein>
    <submittedName>
        <fullName evidence="2">MCE family protein</fullName>
    </submittedName>
</protein>
<dbReference type="InterPro" id="IPR003399">
    <property type="entry name" value="Mce/MlaD"/>
</dbReference>
<dbReference type="PROSITE" id="PS51257">
    <property type="entry name" value="PROKAR_LIPOPROTEIN"/>
    <property type="match status" value="1"/>
</dbReference>
<proteinExistence type="predicted"/>
<gene>
    <name evidence="2" type="ORF">ACFQ3F_14055</name>
</gene>
<comment type="caution">
    <text evidence="2">The sequence shown here is derived from an EMBL/GenBank/DDBJ whole genome shotgun (WGS) entry which is preliminary data.</text>
</comment>
<dbReference type="NCBIfam" id="TIGR00996">
    <property type="entry name" value="Mtu_fam_mce"/>
    <property type="match status" value="1"/>
</dbReference>
<feature type="domain" description="Mce/MlaD" evidence="1">
    <location>
        <begin position="38"/>
        <end position="110"/>
    </location>
</feature>
<evidence type="ECO:0000313" key="3">
    <source>
        <dbReference type="Proteomes" id="UP001597229"/>
    </source>
</evidence>
<dbReference type="PANTHER" id="PTHR33371:SF15">
    <property type="entry name" value="LIPOPROTEIN LPRN"/>
    <property type="match status" value="1"/>
</dbReference>
<keyword evidence="3" id="KW-1185">Reference proteome</keyword>
<dbReference type="EMBL" id="JBHTLX010000020">
    <property type="protein sequence ID" value="MFD1248919.1"/>
    <property type="molecule type" value="Genomic_DNA"/>
</dbReference>
<dbReference type="InterPro" id="IPR052336">
    <property type="entry name" value="MlaD_Phospholipid_Transporter"/>
</dbReference>